<feature type="domain" description="Cytoplasmic activation/proliferation-associated protein-1 C term" evidence="9">
    <location>
        <begin position="337"/>
        <end position="564"/>
    </location>
</feature>
<dbReference type="GO" id="GO:0003723">
    <property type="term" value="F:RNA binding"/>
    <property type="evidence" value="ECO:0007669"/>
    <property type="project" value="UniProtKB-KW"/>
</dbReference>
<evidence type="ECO:0000256" key="1">
    <source>
        <dbReference type="ARBA" id="ARBA00004496"/>
    </source>
</evidence>
<keyword evidence="5" id="KW-0694">RNA-binding</keyword>
<dbReference type="GO" id="GO:0017148">
    <property type="term" value="P:negative regulation of translation"/>
    <property type="evidence" value="ECO:0007669"/>
    <property type="project" value="UniProtKB-KW"/>
</dbReference>
<dbReference type="AlphaFoldDB" id="A0A7J5Z3T7"/>
<feature type="region of interest" description="Disordered" evidence="8">
    <location>
        <begin position="378"/>
        <end position="460"/>
    </location>
</feature>
<reference evidence="11 12" key="1">
    <citation type="submission" date="2020-03" db="EMBL/GenBank/DDBJ databases">
        <title>Dissostichus mawsoni Genome sequencing and assembly.</title>
        <authorList>
            <person name="Park H."/>
        </authorList>
    </citation>
    <scope>NUCLEOTIDE SEQUENCE [LARGE SCALE GENOMIC DNA]</scope>
    <source>
        <strain evidence="11">DM0001</strain>
        <tissue evidence="11">Muscle</tissue>
    </source>
</reference>
<evidence type="ECO:0000313" key="11">
    <source>
        <dbReference type="EMBL" id="KAF3854988.1"/>
    </source>
</evidence>
<feature type="region of interest" description="Disordered" evidence="8">
    <location>
        <begin position="505"/>
        <end position="627"/>
    </location>
</feature>
<evidence type="ECO:0000259" key="10">
    <source>
        <dbReference type="Pfam" id="PF18293"/>
    </source>
</evidence>
<dbReference type="EMBL" id="JAAKFY010000007">
    <property type="protein sequence ID" value="KAF3854988.1"/>
    <property type="molecule type" value="Genomic_DNA"/>
</dbReference>
<dbReference type="InterPro" id="IPR028816">
    <property type="entry name" value="Caprin"/>
</dbReference>
<organism evidence="11 12">
    <name type="scientific">Dissostichus mawsoni</name>
    <name type="common">Antarctic cod</name>
    <dbReference type="NCBI Taxonomy" id="36200"/>
    <lineage>
        <taxon>Eukaryota</taxon>
        <taxon>Metazoa</taxon>
        <taxon>Chordata</taxon>
        <taxon>Craniata</taxon>
        <taxon>Vertebrata</taxon>
        <taxon>Euteleostomi</taxon>
        <taxon>Actinopterygii</taxon>
        <taxon>Neopterygii</taxon>
        <taxon>Teleostei</taxon>
        <taxon>Neoteleostei</taxon>
        <taxon>Acanthomorphata</taxon>
        <taxon>Eupercaria</taxon>
        <taxon>Perciformes</taxon>
        <taxon>Notothenioidei</taxon>
        <taxon>Nototheniidae</taxon>
        <taxon>Dissostichus</taxon>
    </lineage>
</organism>
<evidence type="ECO:0000313" key="12">
    <source>
        <dbReference type="Proteomes" id="UP000518266"/>
    </source>
</evidence>
<dbReference type="PANTHER" id="PTHR22922:SF3">
    <property type="entry name" value="CAPRIN-1"/>
    <property type="match status" value="1"/>
</dbReference>
<evidence type="ECO:0000256" key="3">
    <source>
        <dbReference type="ARBA" id="ARBA00022490"/>
    </source>
</evidence>
<evidence type="ECO:0000256" key="4">
    <source>
        <dbReference type="ARBA" id="ARBA00022782"/>
    </source>
</evidence>
<keyword evidence="3" id="KW-0963">Cytoplasm</keyword>
<feature type="coiled-coil region" evidence="7">
    <location>
        <begin position="105"/>
        <end position="134"/>
    </location>
</feature>
<evidence type="ECO:0008006" key="13">
    <source>
        <dbReference type="Google" id="ProtNLM"/>
    </source>
</evidence>
<feature type="compositionally biased region" description="Polar residues" evidence="8">
    <location>
        <begin position="1"/>
        <end position="15"/>
    </location>
</feature>
<gene>
    <name evidence="11" type="ORF">F7725_023043</name>
</gene>
<dbReference type="Pfam" id="PF12287">
    <property type="entry name" value="Caprin-1_C"/>
    <property type="match status" value="1"/>
</dbReference>
<dbReference type="InterPro" id="IPR022070">
    <property type="entry name" value="Caprin-1_C"/>
</dbReference>
<feature type="domain" description="Caprin-1 dimerization" evidence="10">
    <location>
        <begin position="113"/>
        <end position="209"/>
    </location>
</feature>
<evidence type="ECO:0000256" key="8">
    <source>
        <dbReference type="SAM" id="MobiDB-lite"/>
    </source>
</evidence>
<comment type="subcellular location">
    <subcellularLocation>
        <location evidence="1">Cytoplasm</location>
    </subcellularLocation>
</comment>
<comment type="caution">
    <text evidence="11">The sequence shown here is derived from an EMBL/GenBank/DDBJ whole genome shotgun (WGS) entry which is preliminary data.</text>
</comment>
<keyword evidence="7" id="KW-0175">Coiled coil</keyword>
<dbReference type="PANTHER" id="PTHR22922">
    <property type="entry name" value="GPI-ANCHORED PROTEIN P137"/>
    <property type="match status" value="1"/>
</dbReference>
<dbReference type="OrthoDB" id="10062814at2759"/>
<dbReference type="InterPro" id="IPR041637">
    <property type="entry name" value="Caprin-1_dimer"/>
</dbReference>
<sequence length="627" mass="68983">MPSAMNANGTVQSASPDVGSAPGSMGNFAGQPEVMKQVLCVLDKKVRNMEKKKSKLDDYQVRKDKGENLNQDQLEALSKFQEIMHNLEFGRDLQKAFMTLGQDIQKAVKKTARREQLQREEAEQKRLKTILELQFLLDRLGEDAVRQDLKQGVSGSLLTDADLASFDEFYKLVGPDRDQSIRLVDQYEEASVHLWDLLDGRDKAVVGTTCLRDIDVLHSQRSGLRAAAFCCGPSLRAAPDSAAGGQETEIIEEFTEPIAVETTEFINRQFIPDSTYSSSEKEQGDEWTPETEAVAALQQQQPPPMQPAVSPVAMETHPLNLASPVPPNDPLVRKQVVQDLMAQMQGTYNFMQDSMLEFDGQPIDPAIVSAQPMKPAQNMDLPQMVCPPESRLSQPNSVPVQPEPTQVPIVSPTPPPMYQSSHTPDPRPPTDTIDPIQTSMSLSSEQPSTALPSASQTQVFQPVSKAPHSIHYNVALVLPSGVQPQCPSPPANETEALNQASQYQNSYNPAFSSPPQHPAEPTEMQAEQLQTVGAFHSQDQSAGQQPPQQQGPGFTRQGQSFYNSGYDGYRPPFANTQNSGYGQTQFNTPRDYSNGNYQREGYQPNYKRGAGQGPRGVSRGSTQAIRS</sequence>
<dbReference type="GO" id="GO:0005737">
    <property type="term" value="C:cytoplasm"/>
    <property type="evidence" value="ECO:0007669"/>
    <property type="project" value="UniProtKB-SubCell"/>
</dbReference>
<feature type="compositionally biased region" description="Polar residues" evidence="8">
    <location>
        <begin position="505"/>
        <end position="514"/>
    </location>
</feature>
<feature type="compositionally biased region" description="Polar residues" evidence="8">
    <location>
        <begin position="574"/>
        <end position="597"/>
    </location>
</feature>
<feature type="compositionally biased region" description="Polar residues" evidence="8">
    <location>
        <begin position="437"/>
        <end position="460"/>
    </location>
</feature>
<evidence type="ECO:0000259" key="9">
    <source>
        <dbReference type="Pfam" id="PF12287"/>
    </source>
</evidence>
<comment type="similarity">
    <text evidence="2">Belongs to the caprin family.</text>
</comment>
<evidence type="ECO:0000256" key="2">
    <source>
        <dbReference type="ARBA" id="ARBA00007950"/>
    </source>
</evidence>
<feature type="compositionally biased region" description="Low complexity" evidence="8">
    <location>
        <begin position="538"/>
        <end position="559"/>
    </location>
</feature>
<dbReference type="GO" id="GO:0030154">
    <property type="term" value="P:cell differentiation"/>
    <property type="evidence" value="ECO:0007669"/>
    <property type="project" value="UniProtKB-KW"/>
</dbReference>
<protein>
    <recommendedName>
        <fullName evidence="13">Cell cycle associated protein 1b</fullName>
    </recommendedName>
</protein>
<dbReference type="Pfam" id="PF18293">
    <property type="entry name" value="Caprin-1_dimer"/>
    <property type="match status" value="1"/>
</dbReference>
<evidence type="ECO:0000256" key="7">
    <source>
        <dbReference type="SAM" id="Coils"/>
    </source>
</evidence>
<accession>A0A7J5Z3T7</accession>
<evidence type="ECO:0000256" key="6">
    <source>
        <dbReference type="ARBA" id="ARBA00023193"/>
    </source>
</evidence>
<name>A0A7J5Z3T7_DISMA</name>
<keyword evidence="12" id="KW-1185">Reference proteome</keyword>
<keyword evidence="6" id="KW-0652">Protein synthesis inhibitor</keyword>
<proteinExistence type="inferred from homology"/>
<feature type="region of interest" description="Disordered" evidence="8">
    <location>
        <begin position="1"/>
        <end position="26"/>
    </location>
</feature>
<keyword evidence="4" id="KW-0221">Differentiation</keyword>
<dbReference type="Proteomes" id="UP000518266">
    <property type="component" value="Unassembled WGS sequence"/>
</dbReference>
<evidence type="ECO:0000256" key="5">
    <source>
        <dbReference type="ARBA" id="ARBA00022884"/>
    </source>
</evidence>